<proteinExistence type="predicted"/>
<sequence length="99" mass="11154">MERLGNLGFDCHEEVYAVNSDGTTRFANIVAFHRDKRRAFILDLKPTGTGNLRFGSRGVIPKTTSEFLLSLGIEKSDLNELVKQIIIDSLAILNFHIYN</sequence>
<reference evidence="1 2" key="1">
    <citation type="submission" date="2022-12" db="EMBL/GenBank/DDBJ databases">
        <title>Chromosome-level genome assembly of true bugs.</title>
        <authorList>
            <person name="Ma L."/>
            <person name="Li H."/>
        </authorList>
    </citation>
    <scope>NUCLEOTIDE SEQUENCE [LARGE SCALE GENOMIC DNA]</scope>
    <source>
        <strain evidence="1">Lab_2022b</strain>
    </source>
</reference>
<dbReference type="AlphaFoldDB" id="A0AAW1DN90"/>
<dbReference type="Proteomes" id="UP001461498">
    <property type="component" value="Unassembled WGS sequence"/>
</dbReference>
<protein>
    <submittedName>
        <fullName evidence="1">Uncharacterized protein</fullName>
    </submittedName>
</protein>
<organism evidence="1 2">
    <name type="scientific">Rhynocoris fuscipes</name>
    <dbReference type="NCBI Taxonomy" id="488301"/>
    <lineage>
        <taxon>Eukaryota</taxon>
        <taxon>Metazoa</taxon>
        <taxon>Ecdysozoa</taxon>
        <taxon>Arthropoda</taxon>
        <taxon>Hexapoda</taxon>
        <taxon>Insecta</taxon>
        <taxon>Pterygota</taxon>
        <taxon>Neoptera</taxon>
        <taxon>Paraneoptera</taxon>
        <taxon>Hemiptera</taxon>
        <taxon>Heteroptera</taxon>
        <taxon>Panheteroptera</taxon>
        <taxon>Cimicomorpha</taxon>
        <taxon>Reduviidae</taxon>
        <taxon>Harpactorinae</taxon>
        <taxon>Harpactorini</taxon>
        <taxon>Rhynocoris</taxon>
    </lineage>
</organism>
<keyword evidence="2" id="KW-1185">Reference proteome</keyword>
<evidence type="ECO:0000313" key="1">
    <source>
        <dbReference type="EMBL" id="KAK9511180.1"/>
    </source>
</evidence>
<accession>A0AAW1DN90</accession>
<comment type="caution">
    <text evidence="1">The sequence shown here is derived from an EMBL/GenBank/DDBJ whole genome shotgun (WGS) entry which is preliminary data.</text>
</comment>
<dbReference type="EMBL" id="JAPXFL010000002">
    <property type="protein sequence ID" value="KAK9511180.1"/>
    <property type="molecule type" value="Genomic_DNA"/>
</dbReference>
<gene>
    <name evidence="1" type="ORF">O3M35_005791</name>
</gene>
<name>A0AAW1DN90_9HEMI</name>
<evidence type="ECO:0000313" key="2">
    <source>
        <dbReference type="Proteomes" id="UP001461498"/>
    </source>
</evidence>